<feature type="repeat" description="ANK" evidence="1">
    <location>
        <begin position="21"/>
        <end position="54"/>
    </location>
</feature>
<evidence type="ECO:0000313" key="3">
    <source>
        <dbReference type="Proteomes" id="UP000004995"/>
    </source>
</evidence>
<dbReference type="SUPFAM" id="SSF48403">
    <property type="entry name" value="Ankyrin repeat"/>
    <property type="match status" value="1"/>
</dbReference>
<dbReference type="OMA" id="HIRYEAM"/>
<dbReference type="InterPro" id="IPR002110">
    <property type="entry name" value="Ankyrin_rpt"/>
</dbReference>
<keyword evidence="1" id="KW-0040">ANK repeat</keyword>
<evidence type="ECO:0000313" key="2">
    <source>
        <dbReference type="EnsemblPlants" id="KQL13080"/>
    </source>
</evidence>
<dbReference type="InterPro" id="IPR036770">
    <property type="entry name" value="Ankyrin_rpt-contain_sf"/>
</dbReference>
<dbReference type="AlphaFoldDB" id="K3ZDL4"/>
<protein>
    <submittedName>
        <fullName evidence="2">Uncharacterized protein</fullName>
    </submittedName>
</protein>
<evidence type="ECO:0000256" key="1">
    <source>
        <dbReference type="PROSITE-ProRule" id="PRU00023"/>
    </source>
</evidence>
<dbReference type="Pfam" id="PF00023">
    <property type="entry name" value="Ank"/>
    <property type="match status" value="1"/>
</dbReference>
<dbReference type="Proteomes" id="UP000004995">
    <property type="component" value="Unassembled WGS sequence"/>
</dbReference>
<dbReference type="InParanoid" id="K3ZDL4"/>
<dbReference type="eggNOG" id="KOG0504">
    <property type="taxonomic scope" value="Eukaryota"/>
</dbReference>
<dbReference type="EnsemblPlants" id="KQL13080">
    <property type="protein sequence ID" value="KQL13080"/>
    <property type="gene ID" value="SETIT_024652mg"/>
</dbReference>
<dbReference type="InterPro" id="IPR011990">
    <property type="entry name" value="TPR-like_helical_dom_sf"/>
</dbReference>
<name>K3ZDL4_SETIT</name>
<dbReference type="STRING" id="4555.K3ZDL4"/>
<dbReference type="Gene3D" id="1.25.40.20">
    <property type="entry name" value="Ankyrin repeat-containing domain"/>
    <property type="match status" value="1"/>
</dbReference>
<dbReference type="PANTHER" id="PTHR46224">
    <property type="entry name" value="ANKYRIN REPEAT FAMILY PROTEIN"/>
    <property type="match status" value="1"/>
</dbReference>
<dbReference type="PROSITE" id="PS50088">
    <property type="entry name" value="ANK_REPEAT"/>
    <property type="match status" value="1"/>
</dbReference>
<dbReference type="SUPFAM" id="SSF48452">
    <property type="entry name" value="TPR-like"/>
    <property type="match status" value="1"/>
</dbReference>
<reference evidence="3" key="1">
    <citation type="journal article" date="2012" name="Nat. Biotechnol.">
        <title>Reference genome sequence of the model plant Setaria.</title>
        <authorList>
            <person name="Bennetzen J.L."/>
            <person name="Schmutz J."/>
            <person name="Wang H."/>
            <person name="Percifield R."/>
            <person name="Hawkins J."/>
            <person name="Pontaroli A.C."/>
            <person name="Estep M."/>
            <person name="Feng L."/>
            <person name="Vaughn J.N."/>
            <person name="Grimwood J."/>
            <person name="Jenkins J."/>
            <person name="Barry K."/>
            <person name="Lindquist E."/>
            <person name="Hellsten U."/>
            <person name="Deshpande S."/>
            <person name="Wang X."/>
            <person name="Wu X."/>
            <person name="Mitros T."/>
            <person name="Triplett J."/>
            <person name="Yang X."/>
            <person name="Ye C.Y."/>
            <person name="Mauro-Herrera M."/>
            <person name="Wang L."/>
            <person name="Li P."/>
            <person name="Sharma M."/>
            <person name="Sharma R."/>
            <person name="Ronald P.C."/>
            <person name="Panaud O."/>
            <person name="Kellogg E.A."/>
            <person name="Brutnell T.P."/>
            <person name="Doust A.N."/>
            <person name="Tuskan G.A."/>
            <person name="Rokhsar D."/>
            <person name="Devos K.M."/>
        </authorList>
    </citation>
    <scope>NUCLEOTIDE SEQUENCE [LARGE SCALE GENOMIC DNA]</scope>
    <source>
        <strain evidence="3">cv. Yugu1</strain>
    </source>
</reference>
<dbReference type="Gramene" id="KQL13080">
    <property type="protein sequence ID" value="KQL13080"/>
    <property type="gene ID" value="SETIT_024652mg"/>
</dbReference>
<keyword evidence="3" id="KW-1185">Reference proteome</keyword>
<dbReference type="InterPro" id="IPR051616">
    <property type="entry name" value="Cul2-RING_E3_ligase_SR"/>
</dbReference>
<organism evidence="2 3">
    <name type="scientific">Setaria italica</name>
    <name type="common">Foxtail millet</name>
    <name type="synonym">Panicum italicum</name>
    <dbReference type="NCBI Taxonomy" id="4555"/>
    <lineage>
        <taxon>Eukaryota</taxon>
        <taxon>Viridiplantae</taxon>
        <taxon>Streptophyta</taxon>
        <taxon>Embryophyta</taxon>
        <taxon>Tracheophyta</taxon>
        <taxon>Spermatophyta</taxon>
        <taxon>Magnoliopsida</taxon>
        <taxon>Liliopsida</taxon>
        <taxon>Poales</taxon>
        <taxon>Poaceae</taxon>
        <taxon>PACMAD clade</taxon>
        <taxon>Panicoideae</taxon>
        <taxon>Panicodae</taxon>
        <taxon>Paniceae</taxon>
        <taxon>Cenchrinae</taxon>
        <taxon>Setaria</taxon>
    </lineage>
</organism>
<reference evidence="2" key="2">
    <citation type="submission" date="2018-08" db="UniProtKB">
        <authorList>
            <consortium name="EnsemblPlants"/>
        </authorList>
    </citation>
    <scope>IDENTIFICATION</scope>
    <source>
        <strain evidence="2">Yugu1</strain>
    </source>
</reference>
<proteinExistence type="predicted"/>
<dbReference type="HOGENOM" id="CLU_000134_44_1_1"/>
<dbReference type="PANTHER" id="PTHR46224:SF10">
    <property type="entry name" value="OS01G0189100 PROTEIN"/>
    <property type="match status" value="1"/>
</dbReference>
<sequence>MESTAHEQGGEAGADVNGKGTITSPLLIATERGGYTNFIQLLLKAGADPNIPDYLGRLPIELAALNDRRDEVKLLFPLTLPIPDVPNWSVDGVISRAKLKNSKPLDERQSKRRKAILKSQADMAFRRKEYDVASKAYDFDRDKHSSILLRKLLMGDGEGALSDAYRCRMMRPDWAKACYCQAAAHMLLKEYKQAHDAPLDAQNLDPGNDEIERELRQLMWKSEKLK</sequence>
<dbReference type="PROSITE" id="PS50297">
    <property type="entry name" value="ANK_REP_REGION"/>
    <property type="match status" value="1"/>
</dbReference>
<accession>K3ZDL4</accession>
<dbReference type="Gene3D" id="1.25.40.10">
    <property type="entry name" value="Tetratricopeptide repeat domain"/>
    <property type="match status" value="1"/>
</dbReference>
<dbReference type="EMBL" id="AGNK02001423">
    <property type="status" value="NOT_ANNOTATED_CDS"/>
    <property type="molecule type" value="Genomic_DNA"/>
</dbReference>